<evidence type="ECO:0000313" key="1">
    <source>
        <dbReference type="EMBL" id="MPN16654.1"/>
    </source>
</evidence>
<dbReference type="AlphaFoldDB" id="A0A645FXM8"/>
<comment type="caution">
    <text evidence="1">The sequence shown here is derived from an EMBL/GenBank/DDBJ whole genome shotgun (WGS) entry which is preliminary data.</text>
</comment>
<dbReference type="EMBL" id="VSSQ01063645">
    <property type="protein sequence ID" value="MPN16654.1"/>
    <property type="molecule type" value="Genomic_DNA"/>
</dbReference>
<protein>
    <recommendedName>
        <fullName evidence="2">PIN domain-containing protein</fullName>
    </recommendedName>
</protein>
<sequence>MKALELFALSVPHFGDACLCAAAIDMTEGEIISFDKKMKSVKGISCIGRY</sequence>
<accession>A0A645FXM8</accession>
<reference evidence="1" key="1">
    <citation type="submission" date="2019-08" db="EMBL/GenBank/DDBJ databases">
        <authorList>
            <person name="Kucharzyk K."/>
            <person name="Murdoch R.W."/>
            <person name="Higgins S."/>
            <person name="Loffler F."/>
        </authorList>
    </citation>
    <scope>NUCLEOTIDE SEQUENCE</scope>
</reference>
<gene>
    <name evidence="1" type="ORF">SDC9_163999</name>
</gene>
<organism evidence="1">
    <name type="scientific">bioreactor metagenome</name>
    <dbReference type="NCBI Taxonomy" id="1076179"/>
    <lineage>
        <taxon>unclassified sequences</taxon>
        <taxon>metagenomes</taxon>
        <taxon>ecological metagenomes</taxon>
    </lineage>
</organism>
<name>A0A645FXM8_9ZZZZ</name>
<evidence type="ECO:0008006" key="2">
    <source>
        <dbReference type="Google" id="ProtNLM"/>
    </source>
</evidence>
<proteinExistence type="predicted"/>